<keyword evidence="2" id="KW-1185">Reference proteome</keyword>
<evidence type="ECO:0000313" key="1">
    <source>
        <dbReference type="EMBL" id="MDQ0151507.1"/>
    </source>
</evidence>
<dbReference type="AlphaFoldDB" id="A0AAE3V8F2"/>
<comment type="caution">
    <text evidence="1">The sequence shown here is derived from an EMBL/GenBank/DDBJ whole genome shotgun (WGS) entry which is preliminary data.</text>
</comment>
<gene>
    <name evidence="1" type="ORF">J2S20_000181</name>
</gene>
<dbReference type="Proteomes" id="UP001241537">
    <property type="component" value="Unassembled WGS sequence"/>
</dbReference>
<reference evidence="1" key="1">
    <citation type="submission" date="2023-07" db="EMBL/GenBank/DDBJ databases">
        <title>Genomic Encyclopedia of Type Strains, Phase IV (KMG-IV): sequencing the most valuable type-strain genomes for metagenomic binning, comparative biology and taxonomic classification.</title>
        <authorList>
            <person name="Goeker M."/>
        </authorList>
    </citation>
    <scope>NUCLEOTIDE SEQUENCE</scope>
    <source>
        <strain evidence="1">DSM 19659</strain>
    </source>
</reference>
<evidence type="ECO:0000313" key="2">
    <source>
        <dbReference type="Proteomes" id="UP001241537"/>
    </source>
</evidence>
<accession>A0AAE3V8F2</accession>
<protein>
    <recommendedName>
        <fullName evidence="3">FG-GAP repeat protein</fullName>
    </recommendedName>
</protein>
<sequence>MSAVVILMCLPVLFSGCGKSGERAAKTESGTAAPVGTENVSGTEAAAEKTHILPGNPVKNVPDADELMRQIDIFLDREEEWGFWAGESEPYYDTMGYAVTDLDHNGRTELIVAFTTGTGYYSENHIYEINEAGDGFTECKWSGSGIQRENNGDFAPDLMNDNGADAFRVYYDKAEDRYHYICENVVRSGGFYNGFIECDLTLKNGKADIDSFAASVTEHTWNDKTGDYDGNITYETVDGKVSEEKYLSAEEDMFGGMEKDGYIIAFMYDHMFYADDEHFENKGRSIKASVLMDSYKVFMKEMTLDEFRERHFLSAAVPEQYQPLIEDWTLDEEYSGGNDYLKMYFGDHYGFDSYALDDVNGDGIPELFLYGSGMYGIAHVYTVADDALIQLGIEGWIGGINKKESAVIVTGHWHGAGGSNTNEYEIWLLGDEAVTDYYYIDELNGAYSIDHVGGKNLDTYESLPADKKIYDGLYEKYVKDRTDPAEGQHTELSRGDFTITVYSDPSTADYRGLGNDIQIMNEGPDTDMRFKCDTDGVTAELWSLEFDEENGEMVRDKKVASVITEAGKVYQFNAFEGEGFPYYSLYARRGNTYVEWDVLPDMKDGNTTFTLKPEASAADPL</sequence>
<name>A0AAE3V8F2_9FIRM</name>
<organism evidence="1 2">
    <name type="scientific">Moryella indoligenes</name>
    <dbReference type="NCBI Taxonomy" id="371674"/>
    <lineage>
        <taxon>Bacteria</taxon>
        <taxon>Bacillati</taxon>
        <taxon>Bacillota</taxon>
        <taxon>Clostridia</taxon>
        <taxon>Lachnospirales</taxon>
        <taxon>Lachnospiraceae</taxon>
        <taxon>Moryella</taxon>
    </lineage>
</organism>
<evidence type="ECO:0008006" key="3">
    <source>
        <dbReference type="Google" id="ProtNLM"/>
    </source>
</evidence>
<dbReference type="EMBL" id="JAUSTO010000001">
    <property type="protein sequence ID" value="MDQ0151507.1"/>
    <property type="molecule type" value="Genomic_DNA"/>
</dbReference>
<proteinExistence type="predicted"/>